<gene>
    <name evidence="2" type="ORF">MYCIT1_LOCUS7660</name>
</gene>
<feature type="transmembrane region" description="Helical" evidence="1">
    <location>
        <begin position="143"/>
        <end position="164"/>
    </location>
</feature>
<feature type="transmembrane region" description="Helical" evidence="1">
    <location>
        <begin position="176"/>
        <end position="199"/>
    </location>
</feature>
<feature type="transmembrane region" description="Helical" evidence="1">
    <location>
        <begin position="7"/>
        <end position="30"/>
    </location>
</feature>
<keyword evidence="1" id="KW-0812">Transmembrane</keyword>
<feature type="transmembrane region" description="Helical" evidence="1">
    <location>
        <begin position="260"/>
        <end position="284"/>
    </location>
</feature>
<dbReference type="AlphaFoldDB" id="A0AAD2H0W8"/>
<evidence type="ECO:0000313" key="3">
    <source>
        <dbReference type="Proteomes" id="UP001295794"/>
    </source>
</evidence>
<feature type="transmembrane region" description="Helical" evidence="1">
    <location>
        <begin position="100"/>
        <end position="120"/>
    </location>
</feature>
<accession>A0AAD2H0W8</accession>
<evidence type="ECO:0000313" key="2">
    <source>
        <dbReference type="EMBL" id="CAK5266119.1"/>
    </source>
</evidence>
<keyword evidence="1" id="KW-1133">Transmembrane helix</keyword>
<evidence type="ECO:0000256" key="1">
    <source>
        <dbReference type="SAM" id="Phobius"/>
    </source>
</evidence>
<proteinExistence type="predicted"/>
<dbReference type="EMBL" id="CAVNYO010000107">
    <property type="protein sequence ID" value="CAK5266119.1"/>
    <property type="molecule type" value="Genomic_DNA"/>
</dbReference>
<protein>
    <submittedName>
        <fullName evidence="2">Uncharacterized protein</fullName>
    </submittedName>
</protein>
<organism evidence="2 3">
    <name type="scientific">Mycena citricolor</name>
    <dbReference type="NCBI Taxonomy" id="2018698"/>
    <lineage>
        <taxon>Eukaryota</taxon>
        <taxon>Fungi</taxon>
        <taxon>Dikarya</taxon>
        <taxon>Basidiomycota</taxon>
        <taxon>Agaricomycotina</taxon>
        <taxon>Agaricomycetes</taxon>
        <taxon>Agaricomycetidae</taxon>
        <taxon>Agaricales</taxon>
        <taxon>Marasmiineae</taxon>
        <taxon>Mycenaceae</taxon>
        <taxon>Mycena</taxon>
    </lineage>
</organism>
<sequence>MSHTSPATFLVWSIISCILFTFLVFHLWSFDRFRCLKWNSGPQTGAFKRVMTYSYLLSIPLVMTYSIGFAIIKYKHGFIVHDGAIIPMPYQLWTESERRALFPLMLAFAIGWSMEMITHLEELCFWLFLVNSGSVQQDWFKSWYFRTWIVGSCIAVTYMPLLTILTRSDPLKCEAYIFLGGSLGSLSLTLWFTPVLWAFPAFLSSLKSEGVDVNTIVRLTKFHELNLIRVVFRFVFVIPLVILGADGVKTHTHINESMLWTDFLAVISAFGLALSSALTLVIFFPRSVEGEIAARDAARERRRNRSYGHPTITSTINLGDQRASQYSYDSRFDAAPSTLYRQSSPQKSHASLQEVPALASPSSIYKEFEMEEPALRPNRRRGDDVELGYVASSQHSLHRNGSRFNPLVHNFTSPIDVYSGEKSRLTFTQR</sequence>
<keyword evidence="3" id="KW-1185">Reference proteome</keyword>
<keyword evidence="1" id="KW-0472">Membrane</keyword>
<feature type="transmembrane region" description="Helical" evidence="1">
    <location>
        <begin position="50"/>
        <end position="72"/>
    </location>
</feature>
<dbReference type="Proteomes" id="UP001295794">
    <property type="component" value="Unassembled WGS sequence"/>
</dbReference>
<name>A0AAD2H0W8_9AGAR</name>
<feature type="transmembrane region" description="Helical" evidence="1">
    <location>
        <begin position="227"/>
        <end position="248"/>
    </location>
</feature>
<comment type="caution">
    <text evidence="2">The sequence shown here is derived from an EMBL/GenBank/DDBJ whole genome shotgun (WGS) entry which is preliminary data.</text>
</comment>
<reference evidence="2" key="1">
    <citation type="submission" date="2023-11" db="EMBL/GenBank/DDBJ databases">
        <authorList>
            <person name="De Vega J J."/>
            <person name="De Vega J J."/>
        </authorList>
    </citation>
    <scope>NUCLEOTIDE SEQUENCE</scope>
</reference>